<accession>A0A1F4T6Z0</accession>
<dbReference type="AlphaFoldDB" id="A0A1F4T6Z0"/>
<name>A0A1F4T6Z0_UNCSA</name>
<dbReference type="NCBIfam" id="TIGR00530">
    <property type="entry name" value="AGP_acyltrn"/>
    <property type="match status" value="1"/>
</dbReference>
<comment type="domain">
    <text evidence="4">The HXXXXD motif is essential for acyltransferase activity and may constitute the binding site for the phosphate moiety of the glycerol-3-phosphate.</text>
</comment>
<dbReference type="Pfam" id="PF01553">
    <property type="entry name" value="Acyltransferase"/>
    <property type="match status" value="1"/>
</dbReference>
<dbReference type="SUPFAM" id="SSF69593">
    <property type="entry name" value="Glycerol-3-phosphate (1)-acyltransferase"/>
    <property type="match status" value="1"/>
</dbReference>
<keyword evidence="3 4" id="KW-0012">Acyltransferase</keyword>
<dbReference type="CDD" id="cd07989">
    <property type="entry name" value="LPLAT_AGPAT-like"/>
    <property type="match status" value="1"/>
</dbReference>
<organism evidence="7 8">
    <name type="scientific">candidate division WOR-1 bacterium RIFOXYC12_FULL_54_18</name>
    <dbReference type="NCBI Taxonomy" id="1802584"/>
    <lineage>
        <taxon>Bacteria</taxon>
        <taxon>Bacillati</taxon>
        <taxon>Saganbacteria</taxon>
    </lineage>
</organism>
<evidence type="ECO:0000313" key="7">
    <source>
        <dbReference type="EMBL" id="OGC28474.1"/>
    </source>
</evidence>
<reference evidence="7 8" key="1">
    <citation type="journal article" date="2016" name="Nat. Commun.">
        <title>Thousands of microbial genomes shed light on interconnected biogeochemical processes in an aquifer system.</title>
        <authorList>
            <person name="Anantharaman K."/>
            <person name="Brown C.T."/>
            <person name="Hug L.A."/>
            <person name="Sharon I."/>
            <person name="Castelle C.J."/>
            <person name="Probst A.J."/>
            <person name="Thomas B.C."/>
            <person name="Singh A."/>
            <person name="Wilkins M.J."/>
            <person name="Karaoz U."/>
            <person name="Brodie E.L."/>
            <person name="Williams K.H."/>
            <person name="Hubbard S.S."/>
            <person name="Banfield J.F."/>
        </authorList>
    </citation>
    <scope>NUCLEOTIDE SEQUENCE [LARGE SCALE GENOMIC DNA]</scope>
</reference>
<keyword evidence="5" id="KW-0472">Membrane</keyword>
<proteinExistence type="inferred from homology"/>
<comment type="similarity">
    <text evidence="1 4">Belongs to the 1-acyl-sn-glycerol-3-phosphate acyltransferase family.</text>
</comment>
<dbReference type="InterPro" id="IPR002123">
    <property type="entry name" value="Plipid/glycerol_acylTrfase"/>
</dbReference>
<dbReference type="PANTHER" id="PTHR10434">
    <property type="entry name" value="1-ACYL-SN-GLYCEROL-3-PHOSPHATE ACYLTRANSFERASE"/>
    <property type="match status" value="1"/>
</dbReference>
<keyword evidence="4" id="KW-0594">Phospholipid biosynthesis</keyword>
<evidence type="ECO:0000256" key="3">
    <source>
        <dbReference type="ARBA" id="ARBA00023315"/>
    </source>
</evidence>
<dbReference type="GO" id="GO:0016020">
    <property type="term" value="C:membrane"/>
    <property type="evidence" value="ECO:0007669"/>
    <property type="project" value="InterPro"/>
</dbReference>
<keyword evidence="2 4" id="KW-0808">Transferase</keyword>
<feature type="domain" description="Phospholipid/glycerol acyltransferase" evidence="6">
    <location>
        <begin position="73"/>
        <end position="187"/>
    </location>
</feature>
<dbReference type="GO" id="GO:0003841">
    <property type="term" value="F:1-acylglycerol-3-phosphate O-acyltransferase activity"/>
    <property type="evidence" value="ECO:0007669"/>
    <property type="project" value="UniProtKB-UniRule"/>
</dbReference>
<evidence type="ECO:0000313" key="8">
    <source>
        <dbReference type="Proteomes" id="UP000178602"/>
    </source>
</evidence>
<evidence type="ECO:0000256" key="2">
    <source>
        <dbReference type="ARBA" id="ARBA00022679"/>
    </source>
</evidence>
<evidence type="ECO:0000256" key="5">
    <source>
        <dbReference type="SAM" id="Phobius"/>
    </source>
</evidence>
<keyword evidence="5" id="KW-0812">Transmembrane</keyword>
<dbReference type="EMBL" id="MEUG01000001">
    <property type="protein sequence ID" value="OGC28474.1"/>
    <property type="molecule type" value="Genomic_DNA"/>
</dbReference>
<keyword evidence="4" id="KW-1208">Phospholipid metabolism</keyword>
<sequence>MIILKALHNLALFLAIFIAFFVASLITFCFTPFYRDKRYPFQIAARYWSKMIILLSGSRLKITGLENIPKGAIMIAANHQGAADIPILLGGLPITFLFAIKKELFKVPIFGWYLKKAGYFPVDREMVLNAYKLVDKMVTLLKNGDRILIFPEGTRSRDGSLGNFKRGSLLAALKSGVPVLPVAISGSYDILPKGAKFFSPSQVRLSIGKPIYFTNDLEYEAKVAEVRQSIAEMLTKPL</sequence>
<dbReference type="SMART" id="SM00563">
    <property type="entry name" value="PlsC"/>
    <property type="match status" value="1"/>
</dbReference>
<gene>
    <name evidence="7" type="ORF">A3K49_05860</name>
</gene>
<evidence type="ECO:0000259" key="6">
    <source>
        <dbReference type="SMART" id="SM00563"/>
    </source>
</evidence>
<evidence type="ECO:0000256" key="4">
    <source>
        <dbReference type="RuleBase" id="RU361267"/>
    </source>
</evidence>
<dbReference type="Proteomes" id="UP000178602">
    <property type="component" value="Unassembled WGS sequence"/>
</dbReference>
<feature type="transmembrane region" description="Helical" evidence="5">
    <location>
        <begin position="12"/>
        <end position="34"/>
    </location>
</feature>
<dbReference type="GO" id="GO:0006654">
    <property type="term" value="P:phosphatidic acid biosynthetic process"/>
    <property type="evidence" value="ECO:0007669"/>
    <property type="project" value="TreeGrafter"/>
</dbReference>
<dbReference type="PANTHER" id="PTHR10434:SF11">
    <property type="entry name" value="1-ACYL-SN-GLYCEROL-3-PHOSPHATE ACYLTRANSFERASE"/>
    <property type="match status" value="1"/>
</dbReference>
<keyword evidence="4" id="KW-0443">Lipid metabolism</keyword>
<keyword evidence="4" id="KW-0444">Lipid biosynthesis</keyword>
<evidence type="ECO:0000256" key="1">
    <source>
        <dbReference type="ARBA" id="ARBA00008655"/>
    </source>
</evidence>
<dbReference type="InterPro" id="IPR004552">
    <property type="entry name" value="AGP_acyltrans"/>
</dbReference>
<comment type="caution">
    <text evidence="7">The sequence shown here is derived from an EMBL/GenBank/DDBJ whole genome shotgun (WGS) entry which is preliminary data.</text>
</comment>
<dbReference type="EC" id="2.3.1.51" evidence="4"/>
<comment type="catalytic activity">
    <reaction evidence="4">
        <text>a 1-acyl-sn-glycero-3-phosphate + an acyl-CoA = a 1,2-diacyl-sn-glycero-3-phosphate + CoA</text>
        <dbReference type="Rhea" id="RHEA:19709"/>
        <dbReference type="ChEBI" id="CHEBI:57287"/>
        <dbReference type="ChEBI" id="CHEBI:57970"/>
        <dbReference type="ChEBI" id="CHEBI:58342"/>
        <dbReference type="ChEBI" id="CHEBI:58608"/>
        <dbReference type="EC" id="2.3.1.51"/>
    </reaction>
</comment>
<keyword evidence="5" id="KW-1133">Transmembrane helix</keyword>
<protein>
    <recommendedName>
        <fullName evidence="4">1-acyl-sn-glycerol-3-phosphate acyltransferase</fullName>
        <ecNumber evidence="4">2.3.1.51</ecNumber>
    </recommendedName>
</protein>